<keyword evidence="3" id="KW-0813">Transport</keyword>
<evidence type="ECO:0000256" key="2">
    <source>
        <dbReference type="ARBA" id="ARBA00005417"/>
    </source>
</evidence>
<dbReference type="InterPro" id="IPR017871">
    <property type="entry name" value="ABC_transporter-like_CS"/>
</dbReference>
<dbReference type="Gene3D" id="3.40.50.300">
    <property type="entry name" value="P-loop containing nucleotide triphosphate hydrolases"/>
    <property type="match status" value="1"/>
</dbReference>
<evidence type="ECO:0000256" key="4">
    <source>
        <dbReference type="ARBA" id="ARBA00022741"/>
    </source>
</evidence>
<dbReference type="NCBIfam" id="NF008453">
    <property type="entry name" value="PRK11308.1"/>
    <property type="match status" value="1"/>
</dbReference>
<dbReference type="PROSITE" id="PS50893">
    <property type="entry name" value="ABC_TRANSPORTER_2"/>
    <property type="match status" value="1"/>
</dbReference>
<dbReference type="GO" id="GO:0015833">
    <property type="term" value="P:peptide transport"/>
    <property type="evidence" value="ECO:0007669"/>
    <property type="project" value="InterPro"/>
</dbReference>
<dbReference type="FunFam" id="3.40.50.300:FF:000016">
    <property type="entry name" value="Oligopeptide ABC transporter ATP-binding component"/>
    <property type="match status" value="1"/>
</dbReference>
<evidence type="ECO:0000256" key="3">
    <source>
        <dbReference type="ARBA" id="ARBA00022448"/>
    </source>
</evidence>
<dbReference type="InterPro" id="IPR050319">
    <property type="entry name" value="ABC_transp_ATP-bind"/>
</dbReference>
<evidence type="ECO:0000313" key="7">
    <source>
        <dbReference type="EMBL" id="MVA96207.1"/>
    </source>
</evidence>
<proteinExistence type="inferred from homology"/>
<protein>
    <submittedName>
        <fullName evidence="7">Dipeptide ABC transporter ATP-binding protein</fullName>
    </submittedName>
</protein>
<dbReference type="NCBIfam" id="TIGR01727">
    <property type="entry name" value="oligo_HPY"/>
    <property type="match status" value="1"/>
</dbReference>
<keyword evidence="4" id="KW-0547">Nucleotide-binding</keyword>
<keyword evidence="5 7" id="KW-0067">ATP-binding</keyword>
<dbReference type="PANTHER" id="PTHR43776">
    <property type="entry name" value="TRANSPORT ATP-BINDING PROTEIN"/>
    <property type="match status" value="1"/>
</dbReference>
<keyword evidence="8" id="KW-1185">Reference proteome</keyword>
<dbReference type="RefSeq" id="WP_156711173.1">
    <property type="nucleotide sequence ID" value="NZ_WPHG01000001.1"/>
</dbReference>
<accession>A0A844QB82</accession>
<comment type="similarity">
    <text evidence="2">Belongs to the ABC transporter superfamily.</text>
</comment>
<dbReference type="InterPro" id="IPR027417">
    <property type="entry name" value="P-loop_NTPase"/>
</dbReference>
<organism evidence="7 8">
    <name type="scientific">Nitratireductor arenosus</name>
    <dbReference type="NCBI Taxonomy" id="2682096"/>
    <lineage>
        <taxon>Bacteria</taxon>
        <taxon>Pseudomonadati</taxon>
        <taxon>Pseudomonadota</taxon>
        <taxon>Alphaproteobacteria</taxon>
        <taxon>Hyphomicrobiales</taxon>
        <taxon>Phyllobacteriaceae</taxon>
        <taxon>Nitratireductor</taxon>
    </lineage>
</organism>
<evidence type="ECO:0000256" key="1">
    <source>
        <dbReference type="ARBA" id="ARBA00004417"/>
    </source>
</evidence>
<dbReference type="InterPro" id="IPR003439">
    <property type="entry name" value="ABC_transporter-like_ATP-bd"/>
</dbReference>
<dbReference type="Pfam" id="PF08352">
    <property type="entry name" value="oligo_HPY"/>
    <property type="match status" value="1"/>
</dbReference>
<feature type="domain" description="ABC transporter" evidence="6">
    <location>
        <begin position="5"/>
        <end position="254"/>
    </location>
</feature>
<dbReference type="InterPro" id="IPR013563">
    <property type="entry name" value="Oligopep_ABC_C"/>
</dbReference>
<name>A0A844QB82_9HYPH</name>
<dbReference type="AlphaFoldDB" id="A0A844QB82"/>
<dbReference type="GO" id="GO:0005524">
    <property type="term" value="F:ATP binding"/>
    <property type="evidence" value="ECO:0007669"/>
    <property type="project" value="UniProtKB-KW"/>
</dbReference>
<dbReference type="Proteomes" id="UP000463224">
    <property type="component" value="Unassembled WGS sequence"/>
</dbReference>
<dbReference type="SMART" id="SM00382">
    <property type="entry name" value="AAA"/>
    <property type="match status" value="1"/>
</dbReference>
<reference evidence="7 8" key="1">
    <citation type="submission" date="2019-12" db="EMBL/GenBank/DDBJ databases">
        <title>Nitratireductor arenosus sp. nov., Isolated from sea sand, Jeju island, South Korea.</title>
        <authorList>
            <person name="Kim W."/>
        </authorList>
    </citation>
    <scope>NUCLEOTIDE SEQUENCE [LARGE SCALE GENOMIC DNA]</scope>
    <source>
        <strain evidence="7 8">CAU 1489</strain>
    </source>
</reference>
<evidence type="ECO:0000259" key="6">
    <source>
        <dbReference type="PROSITE" id="PS50893"/>
    </source>
</evidence>
<sequence length="321" mass="35281">MTNLLEVCNLAKRFTIAGGLAGKTRTVHAVDDVTFSIAPGETLGLVGESGCGKSTVGKMIVRLLEPSDGKILLEGTDITHISHRRMRPLRRRVQMIFQDPNGSLDPRQRAQDIVAEPLLVNGMRGAARRRERVADLFEKVGLRPDQMRNVPSKFSGGQRQRLAIARALALNPALIVADEPVSALDVSIQAQVVNLMSDIQREFGLAYLFVAHDLGVVQHISDRVAVMYLGRIVEIGDTARVYHQPSHPYTRTLMDAVPRPDPSRRHRALKVPRGEVPSPLDPPSGCAFHPRCPIATDVCHRERPLLRRVASGAEAACHHAD</sequence>
<evidence type="ECO:0000256" key="5">
    <source>
        <dbReference type="ARBA" id="ARBA00022840"/>
    </source>
</evidence>
<evidence type="ECO:0000313" key="8">
    <source>
        <dbReference type="Proteomes" id="UP000463224"/>
    </source>
</evidence>
<dbReference type="GO" id="GO:0016887">
    <property type="term" value="F:ATP hydrolysis activity"/>
    <property type="evidence" value="ECO:0007669"/>
    <property type="project" value="InterPro"/>
</dbReference>
<comment type="caution">
    <text evidence="7">The sequence shown here is derived from an EMBL/GenBank/DDBJ whole genome shotgun (WGS) entry which is preliminary data.</text>
</comment>
<dbReference type="InterPro" id="IPR003593">
    <property type="entry name" value="AAA+_ATPase"/>
</dbReference>
<gene>
    <name evidence="7" type="ORF">GN330_02950</name>
</gene>
<comment type="subcellular location">
    <subcellularLocation>
        <location evidence="1">Cell inner membrane</location>
        <topology evidence="1">Peripheral membrane protein</topology>
    </subcellularLocation>
</comment>
<dbReference type="SUPFAM" id="SSF52540">
    <property type="entry name" value="P-loop containing nucleoside triphosphate hydrolases"/>
    <property type="match status" value="1"/>
</dbReference>
<dbReference type="CDD" id="cd03257">
    <property type="entry name" value="ABC_NikE_OppD_transporters"/>
    <property type="match status" value="1"/>
</dbReference>
<dbReference type="PANTHER" id="PTHR43776:SF7">
    <property type="entry name" value="D,D-DIPEPTIDE TRANSPORT ATP-BINDING PROTEIN DDPF-RELATED"/>
    <property type="match status" value="1"/>
</dbReference>
<dbReference type="GO" id="GO:0005886">
    <property type="term" value="C:plasma membrane"/>
    <property type="evidence" value="ECO:0007669"/>
    <property type="project" value="UniProtKB-SubCell"/>
</dbReference>
<dbReference type="EMBL" id="WPHG01000001">
    <property type="protein sequence ID" value="MVA96207.1"/>
    <property type="molecule type" value="Genomic_DNA"/>
</dbReference>
<dbReference type="PROSITE" id="PS00211">
    <property type="entry name" value="ABC_TRANSPORTER_1"/>
    <property type="match status" value="1"/>
</dbReference>
<dbReference type="GO" id="GO:0055085">
    <property type="term" value="P:transmembrane transport"/>
    <property type="evidence" value="ECO:0007669"/>
    <property type="project" value="UniProtKB-ARBA"/>
</dbReference>
<dbReference type="Pfam" id="PF00005">
    <property type="entry name" value="ABC_tran"/>
    <property type="match status" value="1"/>
</dbReference>